<dbReference type="GO" id="GO:0006355">
    <property type="term" value="P:regulation of DNA-templated transcription"/>
    <property type="evidence" value="ECO:0007669"/>
    <property type="project" value="InterPro"/>
</dbReference>
<name>A0A848G6D3_9RHOO</name>
<evidence type="ECO:0000313" key="7">
    <source>
        <dbReference type="EMBL" id="NML25201.1"/>
    </source>
</evidence>
<dbReference type="EMBL" id="JABBGA010000003">
    <property type="protein sequence ID" value="NML25201.1"/>
    <property type="molecule type" value="Genomic_DNA"/>
</dbReference>
<organism evidence="7 8">
    <name type="scientific">Zoogloea dura</name>
    <dbReference type="NCBI Taxonomy" id="2728840"/>
    <lineage>
        <taxon>Bacteria</taxon>
        <taxon>Pseudomonadati</taxon>
        <taxon>Pseudomonadota</taxon>
        <taxon>Betaproteobacteria</taxon>
        <taxon>Rhodocyclales</taxon>
        <taxon>Zoogloeaceae</taxon>
        <taxon>Zoogloea</taxon>
    </lineage>
</organism>
<dbReference type="PANTHER" id="PTHR44688:SF16">
    <property type="entry name" value="DNA-BINDING TRANSCRIPTIONAL ACTIVATOR DEVR_DOSR"/>
    <property type="match status" value="1"/>
</dbReference>
<dbReference type="InterPro" id="IPR001789">
    <property type="entry name" value="Sig_transdc_resp-reg_receiver"/>
</dbReference>
<evidence type="ECO:0000256" key="4">
    <source>
        <dbReference type="PROSITE-ProRule" id="PRU00169"/>
    </source>
</evidence>
<feature type="domain" description="HTH luxR-type" evidence="5">
    <location>
        <begin position="137"/>
        <end position="199"/>
    </location>
</feature>
<dbReference type="AlphaFoldDB" id="A0A848G6D3"/>
<dbReference type="SMART" id="SM00448">
    <property type="entry name" value="REC"/>
    <property type="match status" value="1"/>
</dbReference>
<dbReference type="Gene3D" id="1.10.10.10">
    <property type="entry name" value="Winged helix-like DNA-binding domain superfamily/Winged helix DNA-binding domain"/>
    <property type="match status" value="1"/>
</dbReference>
<feature type="modified residue" description="4-aspartylphosphate" evidence="4">
    <location>
        <position position="56"/>
    </location>
</feature>
<dbReference type="CDD" id="cd06170">
    <property type="entry name" value="LuxR_C_like"/>
    <property type="match status" value="1"/>
</dbReference>
<protein>
    <submittedName>
        <fullName evidence="7">Response regulator transcription factor</fullName>
    </submittedName>
</protein>
<gene>
    <name evidence="7" type="ORF">HHL15_05575</name>
</gene>
<dbReference type="InterPro" id="IPR016032">
    <property type="entry name" value="Sig_transdc_resp-reg_C-effctor"/>
</dbReference>
<dbReference type="PROSITE" id="PS00622">
    <property type="entry name" value="HTH_LUXR_1"/>
    <property type="match status" value="1"/>
</dbReference>
<dbReference type="Gene3D" id="3.40.50.2300">
    <property type="match status" value="1"/>
</dbReference>
<dbReference type="PROSITE" id="PS50043">
    <property type="entry name" value="HTH_LUXR_2"/>
    <property type="match status" value="1"/>
</dbReference>
<evidence type="ECO:0000313" key="8">
    <source>
        <dbReference type="Proteomes" id="UP000580043"/>
    </source>
</evidence>
<dbReference type="SUPFAM" id="SSF52172">
    <property type="entry name" value="CheY-like"/>
    <property type="match status" value="1"/>
</dbReference>
<keyword evidence="4" id="KW-0597">Phosphoprotein</keyword>
<dbReference type="PANTHER" id="PTHR44688">
    <property type="entry name" value="DNA-BINDING TRANSCRIPTIONAL ACTIVATOR DEVR_DOSR"/>
    <property type="match status" value="1"/>
</dbReference>
<keyword evidence="2" id="KW-0238">DNA-binding</keyword>
<dbReference type="InterPro" id="IPR011006">
    <property type="entry name" value="CheY-like_superfamily"/>
</dbReference>
<keyword evidence="3" id="KW-0804">Transcription</keyword>
<evidence type="ECO:0000259" key="6">
    <source>
        <dbReference type="PROSITE" id="PS50110"/>
    </source>
</evidence>
<evidence type="ECO:0000259" key="5">
    <source>
        <dbReference type="PROSITE" id="PS50043"/>
    </source>
</evidence>
<reference evidence="7 8" key="1">
    <citation type="submission" date="2020-04" db="EMBL/GenBank/DDBJ databases">
        <title>Zoogloea sp. G-4-1-14 isolated from soil.</title>
        <authorList>
            <person name="Dahal R.H."/>
        </authorList>
    </citation>
    <scope>NUCLEOTIDE SEQUENCE [LARGE SCALE GENOMIC DNA]</scope>
    <source>
        <strain evidence="7 8">G-4-1-14</strain>
    </source>
</reference>
<dbReference type="Pfam" id="PF00196">
    <property type="entry name" value="GerE"/>
    <property type="match status" value="1"/>
</dbReference>
<dbReference type="InterPro" id="IPR000792">
    <property type="entry name" value="Tscrpt_reg_LuxR_C"/>
</dbReference>
<proteinExistence type="predicted"/>
<evidence type="ECO:0000256" key="2">
    <source>
        <dbReference type="ARBA" id="ARBA00023125"/>
    </source>
</evidence>
<dbReference type="Pfam" id="PF00072">
    <property type="entry name" value="Response_reg"/>
    <property type="match status" value="1"/>
</dbReference>
<dbReference type="SUPFAM" id="SSF46894">
    <property type="entry name" value="C-terminal effector domain of the bipartite response regulators"/>
    <property type="match status" value="1"/>
</dbReference>
<dbReference type="Proteomes" id="UP000580043">
    <property type="component" value="Unassembled WGS sequence"/>
</dbReference>
<feature type="domain" description="Response regulatory" evidence="6">
    <location>
        <begin position="7"/>
        <end position="121"/>
    </location>
</feature>
<dbReference type="GO" id="GO:0003677">
    <property type="term" value="F:DNA binding"/>
    <property type="evidence" value="ECO:0007669"/>
    <property type="project" value="UniProtKB-KW"/>
</dbReference>
<keyword evidence="8" id="KW-1185">Reference proteome</keyword>
<dbReference type="PRINTS" id="PR00038">
    <property type="entry name" value="HTHLUXR"/>
</dbReference>
<dbReference type="PROSITE" id="PS50110">
    <property type="entry name" value="RESPONSE_REGULATORY"/>
    <property type="match status" value="1"/>
</dbReference>
<sequence length="199" mass="22264">MSFDTPIIYIIDDDEISLWMLKEFVQGIGADVRTYSSAIAFLKSYRPGPHECLICDLRMPELGGLDVQRQLLEKGDALPILFVSAYPEVHAAVQAIKRGAVDFLQKPVNGSVLLQKAQSALAYSRELHSARLARITREARLSLLTPKERQIAEMVVDGKSSPRIAEELQISVRTVENHRARLMDKLHAGTVVELVKLFL</sequence>
<dbReference type="GO" id="GO:0000160">
    <property type="term" value="P:phosphorelay signal transduction system"/>
    <property type="evidence" value="ECO:0007669"/>
    <property type="project" value="InterPro"/>
</dbReference>
<dbReference type="SMART" id="SM00421">
    <property type="entry name" value="HTH_LUXR"/>
    <property type="match status" value="1"/>
</dbReference>
<accession>A0A848G6D3</accession>
<comment type="caution">
    <text evidence="7">The sequence shown here is derived from an EMBL/GenBank/DDBJ whole genome shotgun (WGS) entry which is preliminary data.</text>
</comment>
<dbReference type="RefSeq" id="WP_169144842.1">
    <property type="nucleotide sequence ID" value="NZ_JABBGA010000003.1"/>
</dbReference>
<dbReference type="InterPro" id="IPR036388">
    <property type="entry name" value="WH-like_DNA-bd_sf"/>
</dbReference>
<keyword evidence="1" id="KW-0805">Transcription regulation</keyword>
<evidence type="ECO:0000256" key="1">
    <source>
        <dbReference type="ARBA" id="ARBA00023015"/>
    </source>
</evidence>
<evidence type="ECO:0000256" key="3">
    <source>
        <dbReference type="ARBA" id="ARBA00023163"/>
    </source>
</evidence>